<dbReference type="Proteomes" id="UP000007014">
    <property type="component" value="Chromosome 15"/>
</dbReference>
<feature type="domain" description="DUF1995" evidence="2">
    <location>
        <begin position="107"/>
        <end position="357"/>
    </location>
</feature>
<dbReference type="EMBL" id="AP006497">
    <property type="protein sequence ID" value="BAM81483.1"/>
    <property type="molecule type" value="Genomic_DNA"/>
</dbReference>
<evidence type="ECO:0000313" key="3">
    <source>
        <dbReference type="EMBL" id="BAM81483.1"/>
    </source>
</evidence>
<dbReference type="RefSeq" id="XP_005537519.1">
    <property type="nucleotide sequence ID" value="XM_005537462.1"/>
</dbReference>
<dbReference type="OrthoDB" id="439792at2759"/>
<dbReference type="GeneID" id="16995527"/>
<evidence type="ECO:0000256" key="1">
    <source>
        <dbReference type="SAM" id="Phobius"/>
    </source>
</evidence>
<dbReference type="Gramene" id="CMO108CT">
    <property type="protein sequence ID" value="CMO108CT"/>
    <property type="gene ID" value="CMO108C"/>
</dbReference>
<dbReference type="KEGG" id="cme:CYME_CMO108C"/>
<accession>M1VJI0</accession>
<dbReference type="HOGENOM" id="CLU_594989_0_0_1"/>
<proteinExistence type="predicted"/>
<keyword evidence="1" id="KW-0472">Membrane</keyword>
<gene>
    <name evidence="3" type="ORF">CYME_CMO108C</name>
</gene>
<dbReference type="InterPro" id="IPR018962">
    <property type="entry name" value="DUF1995"/>
</dbReference>
<reference evidence="3 4" key="2">
    <citation type="journal article" date="2007" name="BMC Biol.">
        <title>A 100%-complete sequence reveals unusually simple genomic features in the hot-spring red alga Cyanidioschyzon merolae.</title>
        <authorList>
            <person name="Nozaki H."/>
            <person name="Takano H."/>
            <person name="Misumi O."/>
            <person name="Terasawa K."/>
            <person name="Matsuzaki M."/>
            <person name="Maruyama S."/>
            <person name="Nishida K."/>
            <person name="Yagisawa F."/>
            <person name="Yoshida Y."/>
            <person name="Fujiwara T."/>
            <person name="Takio S."/>
            <person name="Tamura K."/>
            <person name="Chung S.J."/>
            <person name="Nakamura S."/>
            <person name="Kuroiwa H."/>
            <person name="Tanaka K."/>
            <person name="Sato N."/>
            <person name="Kuroiwa T."/>
        </authorList>
    </citation>
    <scope>NUCLEOTIDE SEQUENCE [LARGE SCALE GENOMIC DNA]</scope>
    <source>
        <strain evidence="3 4">10D</strain>
    </source>
</reference>
<keyword evidence="1" id="KW-1133">Transmembrane helix</keyword>
<keyword evidence="4" id="KW-1185">Reference proteome</keyword>
<dbReference type="Pfam" id="PF09353">
    <property type="entry name" value="DUF1995"/>
    <property type="match status" value="1"/>
</dbReference>
<feature type="transmembrane region" description="Helical" evidence="1">
    <location>
        <begin position="425"/>
        <end position="442"/>
    </location>
</feature>
<evidence type="ECO:0000259" key="2">
    <source>
        <dbReference type="Pfam" id="PF09353"/>
    </source>
</evidence>
<name>M1VJI0_CYAM1</name>
<organism evidence="3 4">
    <name type="scientific">Cyanidioschyzon merolae (strain NIES-3377 / 10D)</name>
    <name type="common">Unicellular red alga</name>
    <dbReference type="NCBI Taxonomy" id="280699"/>
    <lineage>
        <taxon>Eukaryota</taxon>
        <taxon>Rhodophyta</taxon>
        <taxon>Bangiophyceae</taxon>
        <taxon>Cyanidiales</taxon>
        <taxon>Cyanidiaceae</taxon>
        <taxon>Cyanidioschyzon</taxon>
    </lineage>
</organism>
<protein>
    <recommendedName>
        <fullName evidence="2">DUF1995 domain-containing protein</fullName>
    </recommendedName>
</protein>
<reference evidence="3 4" key="1">
    <citation type="journal article" date="2004" name="Nature">
        <title>Genome sequence of the ultrasmall unicellular red alga Cyanidioschyzon merolae 10D.</title>
        <authorList>
            <person name="Matsuzaki M."/>
            <person name="Misumi O."/>
            <person name="Shin-i T."/>
            <person name="Maruyama S."/>
            <person name="Takahara M."/>
            <person name="Miyagishima S."/>
            <person name="Mori T."/>
            <person name="Nishida K."/>
            <person name="Yagisawa F."/>
            <person name="Nishida K."/>
            <person name="Yoshida Y."/>
            <person name="Nishimura Y."/>
            <person name="Nakao S."/>
            <person name="Kobayashi T."/>
            <person name="Momoyama Y."/>
            <person name="Higashiyama T."/>
            <person name="Minoda A."/>
            <person name="Sano M."/>
            <person name="Nomoto H."/>
            <person name="Oishi K."/>
            <person name="Hayashi H."/>
            <person name="Ohta F."/>
            <person name="Nishizaka S."/>
            <person name="Haga S."/>
            <person name="Miura S."/>
            <person name="Morishita T."/>
            <person name="Kabeya Y."/>
            <person name="Terasawa K."/>
            <person name="Suzuki Y."/>
            <person name="Ishii Y."/>
            <person name="Asakawa S."/>
            <person name="Takano H."/>
            <person name="Ohta N."/>
            <person name="Kuroiwa H."/>
            <person name="Tanaka K."/>
            <person name="Shimizu N."/>
            <person name="Sugano S."/>
            <person name="Sato N."/>
            <person name="Nozaki H."/>
            <person name="Ogasawara N."/>
            <person name="Kohara Y."/>
            <person name="Kuroiwa T."/>
        </authorList>
    </citation>
    <scope>NUCLEOTIDE SEQUENCE [LARGE SCALE GENOMIC DNA]</scope>
    <source>
        <strain evidence="3 4">10D</strain>
    </source>
</reference>
<sequence length="460" mass="50778">MLVNGYSHVQAGASCFLSSLSVDCTSFNPTFVSFRRLRRRLAGARGHRPEHRVVFPRRAPFADKQRRGAPGLAHKTTAFQGLDGSQGASGARGLLGSSVLSTDAQPPLDLENTVETLSDSILKAVNAGCTRLRCVVALPGINEKLETTVPYSETLLFALTYAFAQKLTATNFYSIGDELNEVRLVFSSAGKANAAKSLFDELGDVTPCGEASAKFSCFGEESANATWDASELLSKKSATWRGFIIIVEPRNLRGDSAIPRLENLIQQQMQALDVVSSHGPGRDFQVIWILLNPYLEDQADNVTLSIREIDRRRQFLYSFQIGFFMEPIVEILRPDLIAVEHGVLIRSFGENWNVFACSPTRLHPASWQRAMQERSKIVYTKVGTLDQTQYENRQPGDDEVMCIIRKLRNLNQAGQSRESGSERELLVGVLLAVIFVTILIIGENKDGAMSLLQSLGRGSF</sequence>
<dbReference type="AlphaFoldDB" id="M1VJI0"/>
<keyword evidence="1" id="KW-0812">Transmembrane</keyword>
<evidence type="ECO:0000313" key="4">
    <source>
        <dbReference type="Proteomes" id="UP000007014"/>
    </source>
</evidence>